<dbReference type="SUPFAM" id="SSF47384">
    <property type="entry name" value="Homodimeric domain of signal transducing histidine kinase"/>
    <property type="match status" value="1"/>
</dbReference>
<evidence type="ECO:0000256" key="3">
    <source>
        <dbReference type="ARBA" id="ARBA00012438"/>
    </source>
</evidence>
<evidence type="ECO:0000256" key="2">
    <source>
        <dbReference type="ARBA" id="ARBA00004651"/>
    </source>
</evidence>
<evidence type="ECO:0000256" key="6">
    <source>
        <dbReference type="ARBA" id="ARBA00022679"/>
    </source>
</evidence>
<protein>
    <recommendedName>
        <fullName evidence="3">histidine kinase</fullName>
        <ecNumber evidence="3">2.7.13.3</ecNumber>
    </recommendedName>
</protein>
<keyword evidence="9 18" id="KW-0418">Kinase</keyword>
<dbReference type="Gene3D" id="6.10.340.10">
    <property type="match status" value="1"/>
</dbReference>
<feature type="domain" description="HAMP" evidence="17">
    <location>
        <begin position="179"/>
        <end position="231"/>
    </location>
</feature>
<dbReference type="PANTHER" id="PTHR45528:SF1">
    <property type="entry name" value="SENSOR HISTIDINE KINASE CPXA"/>
    <property type="match status" value="1"/>
</dbReference>
<dbReference type="InterPro" id="IPR050398">
    <property type="entry name" value="HssS/ArlS-like"/>
</dbReference>
<dbReference type="SMART" id="SM00387">
    <property type="entry name" value="HATPase_c"/>
    <property type="match status" value="1"/>
</dbReference>
<dbReference type="SUPFAM" id="SSF55874">
    <property type="entry name" value="ATPase domain of HSP90 chaperone/DNA topoisomerase II/histidine kinase"/>
    <property type="match status" value="1"/>
</dbReference>
<evidence type="ECO:0000256" key="11">
    <source>
        <dbReference type="ARBA" id="ARBA00022989"/>
    </source>
</evidence>
<feature type="domain" description="Histidine kinase" evidence="16">
    <location>
        <begin position="246"/>
        <end position="461"/>
    </location>
</feature>
<evidence type="ECO:0000259" key="17">
    <source>
        <dbReference type="PROSITE" id="PS50885"/>
    </source>
</evidence>
<dbReference type="Pfam" id="PF00512">
    <property type="entry name" value="HisKA"/>
    <property type="match status" value="1"/>
</dbReference>
<dbReference type="InterPro" id="IPR036097">
    <property type="entry name" value="HisK_dim/P_sf"/>
</dbReference>
<keyword evidence="4" id="KW-1003">Cell membrane</keyword>
<keyword evidence="13 14" id="KW-0472">Membrane</keyword>
<evidence type="ECO:0000256" key="10">
    <source>
        <dbReference type="ARBA" id="ARBA00022840"/>
    </source>
</evidence>
<evidence type="ECO:0000256" key="5">
    <source>
        <dbReference type="ARBA" id="ARBA00022553"/>
    </source>
</evidence>
<dbReference type="PANTHER" id="PTHR45528">
    <property type="entry name" value="SENSOR HISTIDINE KINASE CPXA"/>
    <property type="match status" value="1"/>
</dbReference>
<dbReference type="Gene3D" id="3.30.565.10">
    <property type="entry name" value="Histidine kinase-like ATPase, C-terminal domain"/>
    <property type="match status" value="1"/>
</dbReference>
<evidence type="ECO:0000313" key="19">
    <source>
        <dbReference type="Proteomes" id="UP000768567"/>
    </source>
</evidence>
<dbReference type="GO" id="GO:0016301">
    <property type="term" value="F:kinase activity"/>
    <property type="evidence" value="ECO:0007669"/>
    <property type="project" value="UniProtKB-KW"/>
</dbReference>
<dbReference type="SMART" id="SM00304">
    <property type="entry name" value="HAMP"/>
    <property type="match status" value="1"/>
</dbReference>
<organism evidence="18 19">
    <name type="scientific">Gemmiger gallinarum</name>
    <dbReference type="NCBI Taxonomy" id="2779354"/>
    <lineage>
        <taxon>Bacteria</taxon>
        <taxon>Bacillati</taxon>
        <taxon>Bacillota</taxon>
        <taxon>Clostridia</taxon>
        <taxon>Eubacteriales</taxon>
        <taxon>Gemmiger</taxon>
    </lineage>
</organism>
<evidence type="ECO:0000256" key="14">
    <source>
        <dbReference type="SAM" id="Phobius"/>
    </source>
</evidence>
<accession>A0ABR9R4L5</accession>
<evidence type="ECO:0000259" key="16">
    <source>
        <dbReference type="PROSITE" id="PS50109"/>
    </source>
</evidence>
<dbReference type="PROSITE" id="PS50109">
    <property type="entry name" value="HIS_KIN"/>
    <property type="match status" value="1"/>
</dbReference>
<keyword evidence="6" id="KW-0808">Transferase</keyword>
<dbReference type="InterPro" id="IPR004358">
    <property type="entry name" value="Sig_transdc_His_kin-like_C"/>
</dbReference>
<dbReference type="CDD" id="cd00082">
    <property type="entry name" value="HisKA"/>
    <property type="match status" value="1"/>
</dbReference>
<dbReference type="EMBL" id="JADCKC010000002">
    <property type="protein sequence ID" value="MBE5037857.1"/>
    <property type="molecule type" value="Genomic_DNA"/>
</dbReference>
<name>A0ABR9R4L5_9FIRM</name>
<dbReference type="CDD" id="cd06225">
    <property type="entry name" value="HAMP"/>
    <property type="match status" value="1"/>
</dbReference>
<evidence type="ECO:0000256" key="1">
    <source>
        <dbReference type="ARBA" id="ARBA00000085"/>
    </source>
</evidence>
<keyword evidence="10" id="KW-0067">ATP-binding</keyword>
<evidence type="ECO:0000256" key="13">
    <source>
        <dbReference type="ARBA" id="ARBA00023136"/>
    </source>
</evidence>
<comment type="subcellular location">
    <subcellularLocation>
        <location evidence="2">Cell membrane</location>
        <topology evidence="2">Multi-pass membrane protein</topology>
    </subcellularLocation>
</comment>
<comment type="catalytic activity">
    <reaction evidence="1">
        <text>ATP + protein L-histidine = ADP + protein N-phospho-L-histidine.</text>
        <dbReference type="EC" id="2.7.13.3"/>
    </reaction>
</comment>
<dbReference type="SUPFAM" id="SSF158472">
    <property type="entry name" value="HAMP domain-like"/>
    <property type="match status" value="1"/>
</dbReference>
<dbReference type="InterPro" id="IPR003660">
    <property type="entry name" value="HAMP_dom"/>
</dbReference>
<evidence type="ECO:0000256" key="4">
    <source>
        <dbReference type="ARBA" id="ARBA00022475"/>
    </source>
</evidence>
<evidence type="ECO:0000256" key="12">
    <source>
        <dbReference type="ARBA" id="ARBA00023012"/>
    </source>
</evidence>
<keyword evidence="11 14" id="KW-1133">Transmembrane helix</keyword>
<reference evidence="18 19" key="1">
    <citation type="submission" date="2020-10" db="EMBL/GenBank/DDBJ databases">
        <title>ChiBAC.</title>
        <authorList>
            <person name="Zenner C."/>
            <person name="Hitch T.C.A."/>
            <person name="Clavel T."/>
        </authorList>
    </citation>
    <scope>NUCLEOTIDE SEQUENCE [LARGE SCALE GENOMIC DNA]</scope>
    <source>
        <strain evidence="18 19">DSM 109015</strain>
    </source>
</reference>
<dbReference type="Gene3D" id="1.10.287.130">
    <property type="match status" value="1"/>
</dbReference>
<keyword evidence="19" id="KW-1185">Reference proteome</keyword>
<evidence type="ECO:0000256" key="15">
    <source>
        <dbReference type="SAM" id="SignalP"/>
    </source>
</evidence>
<feature type="signal peptide" evidence="15">
    <location>
        <begin position="1"/>
        <end position="21"/>
    </location>
</feature>
<dbReference type="RefSeq" id="WP_193501516.1">
    <property type="nucleotide sequence ID" value="NZ_JADCKC010000002.1"/>
</dbReference>
<evidence type="ECO:0000256" key="8">
    <source>
        <dbReference type="ARBA" id="ARBA00022741"/>
    </source>
</evidence>
<gene>
    <name evidence="18" type="ORF">INF35_08680</name>
</gene>
<dbReference type="SMART" id="SM00388">
    <property type="entry name" value="HisKA"/>
    <property type="match status" value="1"/>
</dbReference>
<dbReference type="EC" id="2.7.13.3" evidence="3"/>
<feature type="transmembrane region" description="Helical" evidence="14">
    <location>
        <begin position="156"/>
        <end position="177"/>
    </location>
</feature>
<dbReference type="InterPro" id="IPR003661">
    <property type="entry name" value="HisK_dim/P_dom"/>
</dbReference>
<evidence type="ECO:0000256" key="9">
    <source>
        <dbReference type="ARBA" id="ARBA00022777"/>
    </source>
</evidence>
<proteinExistence type="predicted"/>
<dbReference type="PRINTS" id="PR00344">
    <property type="entry name" value="BCTRLSENSOR"/>
</dbReference>
<feature type="chain" id="PRO_5045715634" description="histidine kinase" evidence="15">
    <location>
        <begin position="22"/>
        <end position="468"/>
    </location>
</feature>
<keyword evidence="5" id="KW-0597">Phosphoprotein</keyword>
<dbReference type="InterPro" id="IPR036890">
    <property type="entry name" value="HATPase_C_sf"/>
</dbReference>
<evidence type="ECO:0000313" key="18">
    <source>
        <dbReference type="EMBL" id="MBE5037857.1"/>
    </source>
</evidence>
<keyword evidence="15" id="KW-0732">Signal</keyword>
<dbReference type="Pfam" id="PF02518">
    <property type="entry name" value="HATPase_c"/>
    <property type="match status" value="1"/>
</dbReference>
<sequence>MKFAQKLGCAMVLVLAVSFSAGGCALLYGDFADRLAEADTQNQAQHSLACYAVESEILSLYSLGDAITGEDLAAQVEELSSTAPEGSAFALWYQNEMVWGELPGDILPADMGSSQLRYIRTGDTVSAVYCSDLLDGARLFSVFDVTSLYDARTRSLLRFLTMEGVVLLCSAVVAALLSRRMTRPLALLNQVSGEIAAGAYDRRTAVPGNDEVAQLSRSFDHMAAAVEDKVAQLELSVQQRDDFMGAFTHELKTPMTSIIGYADMLRSVQCDPDEQKEAANAIFHEAKRLESLSRKLLQLLHLSDEALTLGPVELERVLAAAEKLMTPVCRKAGVTLRMPARRAFTVRGDADLLVDLLCNLTQNAVKASHEGQIVEILCRPRRDGAILLGVADAGIGIPSQAVSRVTEPFYMVDKSRARKSGGSGLGLALCSSIARAHGTELRIQSREGRGTCVTVTLNSIPSQGGDTP</sequence>
<dbReference type="PROSITE" id="PS51257">
    <property type="entry name" value="PROKAR_LIPOPROTEIN"/>
    <property type="match status" value="1"/>
</dbReference>
<keyword evidence="8" id="KW-0547">Nucleotide-binding</keyword>
<dbReference type="InterPro" id="IPR003594">
    <property type="entry name" value="HATPase_dom"/>
</dbReference>
<keyword evidence="12" id="KW-0902">Two-component regulatory system</keyword>
<dbReference type="Proteomes" id="UP000768567">
    <property type="component" value="Unassembled WGS sequence"/>
</dbReference>
<dbReference type="InterPro" id="IPR005467">
    <property type="entry name" value="His_kinase_dom"/>
</dbReference>
<dbReference type="PROSITE" id="PS50885">
    <property type="entry name" value="HAMP"/>
    <property type="match status" value="1"/>
</dbReference>
<comment type="caution">
    <text evidence="18">The sequence shown here is derived from an EMBL/GenBank/DDBJ whole genome shotgun (WGS) entry which is preliminary data.</text>
</comment>
<keyword evidence="7 14" id="KW-0812">Transmembrane</keyword>
<dbReference type="CDD" id="cd00075">
    <property type="entry name" value="HATPase"/>
    <property type="match status" value="1"/>
</dbReference>
<dbReference type="Pfam" id="PF00672">
    <property type="entry name" value="HAMP"/>
    <property type="match status" value="1"/>
</dbReference>
<evidence type="ECO:0000256" key="7">
    <source>
        <dbReference type="ARBA" id="ARBA00022692"/>
    </source>
</evidence>